<evidence type="ECO:0000313" key="1">
    <source>
        <dbReference type="EMBL" id="CAH2234471.1"/>
    </source>
</evidence>
<reference evidence="1" key="1">
    <citation type="submission" date="2022-03" db="EMBL/GenBank/DDBJ databases">
        <authorList>
            <person name="Lindestad O."/>
        </authorList>
    </citation>
    <scope>NUCLEOTIDE SEQUENCE</scope>
</reference>
<accession>A0A8S4RBI8</accession>
<name>A0A8S4RBI8_9NEOP</name>
<proteinExistence type="predicted"/>
<dbReference type="OrthoDB" id="425681at2759"/>
<sequence>MWSLRNIFKISWRQCISNAQVLRMAKCHRKLMTTGIQRKVAFFGHLHRGSLFEFPRLILEGKITGKRAPGAGRPRKKWFDDIREWTGHTYSELMMAHHRSIFHRLTSELQYKDGN</sequence>
<comment type="caution">
    <text evidence="1">The sequence shown here is derived from an EMBL/GenBank/DDBJ whole genome shotgun (WGS) entry which is preliminary data.</text>
</comment>
<dbReference type="EMBL" id="CAKXAJ010025064">
    <property type="protein sequence ID" value="CAH2234471.1"/>
    <property type="molecule type" value="Genomic_DNA"/>
</dbReference>
<organism evidence="1 2">
    <name type="scientific">Pararge aegeria aegeria</name>
    <dbReference type="NCBI Taxonomy" id="348720"/>
    <lineage>
        <taxon>Eukaryota</taxon>
        <taxon>Metazoa</taxon>
        <taxon>Ecdysozoa</taxon>
        <taxon>Arthropoda</taxon>
        <taxon>Hexapoda</taxon>
        <taxon>Insecta</taxon>
        <taxon>Pterygota</taxon>
        <taxon>Neoptera</taxon>
        <taxon>Endopterygota</taxon>
        <taxon>Lepidoptera</taxon>
        <taxon>Glossata</taxon>
        <taxon>Ditrysia</taxon>
        <taxon>Papilionoidea</taxon>
        <taxon>Nymphalidae</taxon>
        <taxon>Satyrinae</taxon>
        <taxon>Satyrini</taxon>
        <taxon>Parargina</taxon>
        <taxon>Pararge</taxon>
    </lineage>
</organism>
<gene>
    <name evidence="1" type="primary">jg1613</name>
    <name evidence="1" type="ORF">PAEG_LOCUS12295</name>
</gene>
<keyword evidence="2" id="KW-1185">Reference proteome</keyword>
<evidence type="ECO:0000313" key="2">
    <source>
        <dbReference type="Proteomes" id="UP000838756"/>
    </source>
</evidence>
<dbReference type="Proteomes" id="UP000838756">
    <property type="component" value="Unassembled WGS sequence"/>
</dbReference>
<protein>
    <submittedName>
        <fullName evidence="1">Jg1613 protein</fullName>
    </submittedName>
</protein>
<dbReference type="AlphaFoldDB" id="A0A8S4RBI8"/>